<keyword evidence="2" id="KW-1185">Reference proteome</keyword>
<accession>A0A7F5RDV1</accession>
<dbReference type="InParanoid" id="A0A7F5RDV1"/>
<dbReference type="PANTHER" id="PTHR11011">
    <property type="entry name" value="MALE STERILITY PROTEIN 2-RELATED"/>
    <property type="match status" value="1"/>
</dbReference>
<dbReference type="GeneID" id="112905615"/>
<dbReference type="GO" id="GO:0080019">
    <property type="term" value="F:alcohol-forming very long-chain fatty acyl-CoA reductase activity"/>
    <property type="evidence" value="ECO:0007669"/>
    <property type="project" value="InterPro"/>
</dbReference>
<feature type="transmembrane region" description="Helical" evidence="1">
    <location>
        <begin position="96"/>
        <end position="119"/>
    </location>
</feature>
<dbReference type="PANTHER" id="PTHR11011:SF61">
    <property type="entry name" value="FATTY ACYL-COA REDUCTASE"/>
    <property type="match status" value="1"/>
</dbReference>
<dbReference type="AlphaFoldDB" id="A0A7F5RDV1"/>
<organism evidence="2 3">
    <name type="scientific">Agrilus planipennis</name>
    <name type="common">Emerald ash borer</name>
    <name type="synonym">Agrilus marcopoli</name>
    <dbReference type="NCBI Taxonomy" id="224129"/>
    <lineage>
        <taxon>Eukaryota</taxon>
        <taxon>Metazoa</taxon>
        <taxon>Ecdysozoa</taxon>
        <taxon>Arthropoda</taxon>
        <taxon>Hexapoda</taxon>
        <taxon>Insecta</taxon>
        <taxon>Pterygota</taxon>
        <taxon>Neoptera</taxon>
        <taxon>Endopterygota</taxon>
        <taxon>Coleoptera</taxon>
        <taxon>Polyphaga</taxon>
        <taxon>Elateriformia</taxon>
        <taxon>Buprestoidea</taxon>
        <taxon>Buprestidae</taxon>
        <taxon>Agrilinae</taxon>
        <taxon>Agrilus</taxon>
    </lineage>
</organism>
<dbReference type="Proteomes" id="UP000192223">
    <property type="component" value="Unplaced"/>
</dbReference>
<dbReference type="OrthoDB" id="429813at2759"/>
<keyword evidence="1" id="KW-1133">Transmembrane helix</keyword>
<proteinExistence type="predicted"/>
<name>A0A7F5RDV1_AGRPL</name>
<gene>
    <name evidence="3" type="primary">LOC112905615</name>
</gene>
<protein>
    <submittedName>
        <fullName evidence="3">Fatty acyl-CoA reductase CG8306</fullName>
    </submittedName>
</protein>
<sequence>MGLLIAAGKGVLRTMYCDQDGYADYLPVDILVNGSIVVTWYYLTQKPKTYFNFTSSSEYQITNQEIIEIGRRVIATRMPLNGVAWYPGGSMKRSRFIHNLCVIFYHYLPAIILDTFIWLSGNKPV</sequence>
<dbReference type="RefSeq" id="XP_025834148.1">
    <property type="nucleotide sequence ID" value="XM_025978363.1"/>
</dbReference>
<evidence type="ECO:0000313" key="2">
    <source>
        <dbReference type="Proteomes" id="UP000192223"/>
    </source>
</evidence>
<keyword evidence="1" id="KW-0472">Membrane</keyword>
<dbReference type="InterPro" id="IPR026055">
    <property type="entry name" value="FAR"/>
</dbReference>
<feature type="transmembrane region" description="Helical" evidence="1">
    <location>
        <begin position="25"/>
        <end position="43"/>
    </location>
</feature>
<dbReference type="KEGG" id="apln:112905615"/>
<dbReference type="GO" id="GO:0035336">
    <property type="term" value="P:long-chain fatty-acyl-CoA metabolic process"/>
    <property type="evidence" value="ECO:0007669"/>
    <property type="project" value="TreeGrafter"/>
</dbReference>
<reference evidence="3" key="1">
    <citation type="submission" date="2025-08" db="UniProtKB">
        <authorList>
            <consortium name="RefSeq"/>
        </authorList>
    </citation>
    <scope>IDENTIFICATION</scope>
    <source>
        <tissue evidence="3">Entire body</tissue>
    </source>
</reference>
<dbReference type="GO" id="GO:0005777">
    <property type="term" value="C:peroxisome"/>
    <property type="evidence" value="ECO:0007669"/>
    <property type="project" value="TreeGrafter"/>
</dbReference>
<evidence type="ECO:0000256" key="1">
    <source>
        <dbReference type="SAM" id="Phobius"/>
    </source>
</evidence>
<keyword evidence="1" id="KW-0812">Transmembrane</keyword>
<evidence type="ECO:0000313" key="3">
    <source>
        <dbReference type="RefSeq" id="XP_025834148.1"/>
    </source>
</evidence>